<organism evidence="2 3">
    <name type="scientific">Staurois parvus</name>
    <dbReference type="NCBI Taxonomy" id="386267"/>
    <lineage>
        <taxon>Eukaryota</taxon>
        <taxon>Metazoa</taxon>
        <taxon>Chordata</taxon>
        <taxon>Craniata</taxon>
        <taxon>Vertebrata</taxon>
        <taxon>Euteleostomi</taxon>
        <taxon>Amphibia</taxon>
        <taxon>Batrachia</taxon>
        <taxon>Anura</taxon>
        <taxon>Neobatrachia</taxon>
        <taxon>Ranoidea</taxon>
        <taxon>Ranidae</taxon>
        <taxon>Staurois</taxon>
    </lineage>
</organism>
<comment type="caution">
    <text evidence="2">The sequence shown here is derived from an EMBL/GenBank/DDBJ whole genome shotgun (WGS) entry which is preliminary data.</text>
</comment>
<dbReference type="EMBL" id="CATNWA010000170">
    <property type="protein sequence ID" value="CAI9533999.1"/>
    <property type="molecule type" value="Genomic_DNA"/>
</dbReference>
<reference evidence="2" key="1">
    <citation type="submission" date="2023-05" db="EMBL/GenBank/DDBJ databases">
        <authorList>
            <person name="Stuckert A."/>
        </authorList>
    </citation>
    <scope>NUCLEOTIDE SEQUENCE</scope>
</reference>
<feature type="region of interest" description="Disordered" evidence="1">
    <location>
        <begin position="19"/>
        <end position="38"/>
    </location>
</feature>
<evidence type="ECO:0000256" key="1">
    <source>
        <dbReference type="SAM" id="MobiDB-lite"/>
    </source>
</evidence>
<accession>A0ABN9AEV1</accession>
<name>A0ABN9AEV1_9NEOB</name>
<evidence type="ECO:0000313" key="2">
    <source>
        <dbReference type="EMBL" id="CAI9533999.1"/>
    </source>
</evidence>
<keyword evidence="3" id="KW-1185">Reference proteome</keyword>
<dbReference type="Proteomes" id="UP001162483">
    <property type="component" value="Unassembled WGS sequence"/>
</dbReference>
<proteinExistence type="predicted"/>
<protein>
    <submittedName>
        <fullName evidence="2">Uncharacterized protein</fullName>
    </submittedName>
</protein>
<sequence length="38" mass="4098">MTTSTSLVSLALTPLELEQRESRTQGNKSASSCCLQLL</sequence>
<feature type="compositionally biased region" description="Polar residues" evidence="1">
    <location>
        <begin position="24"/>
        <end position="38"/>
    </location>
</feature>
<evidence type="ECO:0000313" key="3">
    <source>
        <dbReference type="Proteomes" id="UP001162483"/>
    </source>
</evidence>
<gene>
    <name evidence="2" type="ORF">SPARVUS_LOCUS513002</name>
</gene>